<dbReference type="EMBL" id="WVHK01000082">
    <property type="protein sequence ID" value="MXV21233.1"/>
    <property type="molecule type" value="Genomic_DNA"/>
</dbReference>
<accession>A0A6I4YVV3</accession>
<sequence length="57" mass="6499">MLTVLWCTLWTLTTWLATPEDHFTNQEETRATLTRYARHTALSGLLSTAALLARHLT</sequence>
<dbReference type="Proteomes" id="UP000430519">
    <property type="component" value="Unassembled WGS sequence"/>
</dbReference>
<name>A0A6I4YVV3_9DEIO</name>
<comment type="caution">
    <text evidence="1">The sequence shown here is derived from an EMBL/GenBank/DDBJ whole genome shotgun (WGS) entry which is preliminary data.</text>
</comment>
<proteinExistence type="predicted"/>
<dbReference type="AlphaFoldDB" id="A0A6I4YVV3"/>
<organism evidence="1 2">
    <name type="scientific">Deinococcus xianganensis</name>
    <dbReference type="NCBI Taxonomy" id="1507289"/>
    <lineage>
        <taxon>Bacteria</taxon>
        <taxon>Thermotogati</taxon>
        <taxon>Deinococcota</taxon>
        <taxon>Deinococci</taxon>
        <taxon>Deinococcales</taxon>
        <taxon>Deinococcaceae</taxon>
        <taxon>Deinococcus</taxon>
    </lineage>
</organism>
<gene>
    <name evidence="1" type="ORF">GLX28_16525</name>
</gene>
<evidence type="ECO:0000313" key="1">
    <source>
        <dbReference type="EMBL" id="MXV21233.1"/>
    </source>
</evidence>
<reference evidence="1 2" key="1">
    <citation type="submission" date="2019-11" db="EMBL/GenBank/DDBJ databases">
        <title>Genome sequence of Deinococcus xianganensis Y35, AI-2 producing algicidal bacterium, isolated from lake water.</title>
        <authorList>
            <person name="Li Y."/>
        </authorList>
    </citation>
    <scope>NUCLEOTIDE SEQUENCE [LARGE SCALE GENOMIC DNA]</scope>
    <source>
        <strain evidence="1 2">Y35</strain>
    </source>
</reference>
<keyword evidence="2" id="KW-1185">Reference proteome</keyword>
<evidence type="ECO:0000313" key="2">
    <source>
        <dbReference type="Proteomes" id="UP000430519"/>
    </source>
</evidence>
<dbReference type="RefSeq" id="WP_160981380.1">
    <property type="nucleotide sequence ID" value="NZ_WVHK01000082.1"/>
</dbReference>
<protein>
    <submittedName>
        <fullName evidence="1">Uncharacterized protein</fullName>
    </submittedName>
</protein>